<evidence type="ECO:0000259" key="9">
    <source>
        <dbReference type="PROSITE" id="PS01186"/>
    </source>
</evidence>
<feature type="transmembrane region" description="Helical" evidence="8">
    <location>
        <begin position="7"/>
        <end position="23"/>
    </location>
</feature>
<keyword evidence="5" id="KW-0732">Signal</keyword>
<evidence type="ECO:0000256" key="7">
    <source>
        <dbReference type="ARBA" id="ARBA00023237"/>
    </source>
</evidence>
<dbReference type="PANTHER" id="PTHR11319">
    <property type="entry name" value="G PROTEIN-COUPLED RECEPTOR-RELATED"/>
    <property type="match status" value="1"/>
</dbReference>
<evidence type="ECO:0000313" key="11">
    <source>
        <dbReference type="Proteomes" id="UP000193920"/>
    </source>
</evidence>
<reference evidence="10 11" key="1">
    <citation type="submission" date="2016-08" db="EMBL/GenBank/DDBJ databases">
        <title>A Parts List for Fungal Cellulosomes Revealed by Comparative Genomics.</title>
        <authorList>
            <consortium name="DOE Joint Genome Institute"/>
            <person name="Haitjema C.H."/>
            <person name="Gilmore S.P."/>
            <person name="Henske J.K."/>
            <person name="Solomon K.V."/>
            <person name="De Groot R."/>
            <person name="Kuo A."/>
            <person name="Mondo S.J."/>
            <person name="Salamov A.A."/>
            <person name="Labutti K."/>
            <person name="Zhao Z."/>
            <person name="Chiniquy J."/>
            <person name="Barry K."/>
            <person name="Brewer H.M."/>
            <person name="Purvine S.O."/>
            <person name="Wright A.T."/>
            <person name="Boxma B."/>
            <person name="Van Alen T."/>
            <person name="Hackstein J.H."/>
            <person name="Baker S.E."/>
            <person name="Grigoriev I.V."/>
            <person name="O'Malley M.A."/>
        </authorList>
    </citation>
    <scope>NUCLEOTIDE SEQUENCE [LARGE SCALE GENOMIC DNA]</scope>
    <source>
        <strain evidence="10 11">G1</strain>
    </source>
</reference>
<protein>
    <recommendedName>
        <fullName evidence="9">EGF-like domain-containing protein</fullName>
    </recommendedName>
</protein>
<evidence type="ECO:0000256" key="6">
    <source>
        <dbReference type="ARBA" id="ARBA00023136"/>
    </source>
</evidence>
<dbReference type="AlphaFoldDB" id="A0A1Y2ACH7"/>
<keyword evidence="11" id="KW-1185">Reference proteome</keyword>
<accession>A0A1Y2ACH7</accession>
<feature type="domain" description="EGF-like" evidence="9">
    <location>
        <begin position="827"/>
        <end position="838"/>
    </location>
</feature>
<dbReference type="PANTHER" id="PTHR11319:SF35">
    <property type="entry name" value="OUTER MEMBRANE PROTEIN PMPC-RELATED"/>
    <property type="match status" value="1"/>
</dbReference>
<keyword evidence="6 8" id="KW-0472">Membrane</keyword>
<evidence type="ECO:0000256" key="2">
    <source>
        <dbReference type="ARBA" id="ARBA00004442"/>
    </source>
</evidence>
<evidence type="ECO:0000256" key="3">
    <source>
        <dbReference type="ARBA" id="ARBA00004613"/>
    </source>
</evidence>
<dbReference type="GO" id="GO:0005576">
    <property type="term" value="C:extracellular region"/>
    <property type="evidence" value="ECO:0007669"/>
    <property type="project" value="UniProtKB-SubCell"/>
</dbReference>
<sequence>MVLKHKYLYYIYFLLVFKLKAIFTKEFIVNNNFNGINNIWTIIKNNQFENEDLMFIFNEDYYDMSLNKEFTNEFNIISNISFIGKINGTIFDYNRFKKGTIHFMLNEFKRITIKFENIIFQNFYIEDYYSSEVFLIYLKSNHNNFNIIFNNCSFINNDQSLLSLNMECVYRTTENPTYIFNNCNFYNNTRKLININGIYNDINNEDEYCLIMKMVNCYFSNMNYDKYEGTNALLYISNNKSKLTIKDSVIENIDSKDSVPIINTKFLTLELVNTTISNCYTNYNYLFNLDSSYYEHCITIKGSTFKNTSAIFSGNNSNYEISDSIFHNVTLKKSIPAIFNSKASYFYINNTEFKNLNLISGIWESESSYSLYNTKFIDIKTNSKALLHIVGKDVFFTNVTAENILCVGDGGNTSMVLFDSNNIDGIKKFYIYGLNVTNNFSNGPLIKIIGNYVEMILDDSNINKIKTYGPIIETRTNKLNFHMSNLNFNNNINNNKLECGTIHFSNDLSILITNSTFDNNISKGEGGVLCLDNISNLNLNLTTTYFIKNKAMNGGAIYISDSISKDIDNINDNIYNNIKIENNVFKENTANDFGGAIYSEYSKFYLAHSKNNLITFNKAGIMGGGIYSPKYVDKTIFDLSNNIIENNTINSFIDNYASKPSYILLSTIFEDDTINIITGEYISLIFTLYDEFDHIVNDITKFYSSITLKLTLTNEDEYDQNNLNYIIKGNICSFINGKCELNNLRIYSNPELYTVNLNIENYMNEIKFKINKIKINILSCINNQIKMYKNDILYCENPICKSNCPNNTAICKAYYSEIYNDIEKNICECIPGWKNENCNEKVYIDLSLFFISYSNPLTCLLKYLFKHFGISTILMMQIIDTLLGYFLGISIQSNGNESTTNNLFVESINYINQMENFNKNNKMIIKDKRSSVLNDYENNLFTQKDNRNNNNNKELPISVNYINGRKESNIDMESLNIAYGKKGKQVLIKKIKVINFIIFKKQKRENIWLELIFNSCGYLIKID</sequence>
<keyword evidence="7" id="KW-0998">Cell outer membrane</keyword>
<dbReference type="PROSITE" id="PS01186">
    <property type="entry name" value="EGF_2"/>
    <property type="match status" value="1"/>
</dbReference>
<dbReference type="Proteomes" id="UP000193920">
    <property type="component" value="Unassembled WGS sequence"/>
</dbReference>
<comment type="subcellular location">
    <subcellularLocation>
        <location evidence="1">Cell envelope</location>
    </subcellularLocation>
    <subcellularLocation>
        <location evidence="2">Cell outer membrane</location>
    </subcellularLocation>
    <subcellularLocation>
        <location evidence="3">Secreted</location>
    </subcellularLocation>
</comment>
<proteinExistence type="predicted"/>
<dbReference type="EMBL" id="MCOG01000296">
    <property type="protein sequence ID" value="ORY20221.1"/>
    <property type="molecule type" value="Genomic_DNA"/>
</dbReference>
<evidence type="ECO:0000313" key="10">
    <source>
        <dbReference type="EMBL" id="ORY20221.1"/>
    </source>
</evidence>
<dbReference type="NCBIfam" id="TIGR01376">
    <property type="entry name" value="POMP_repeat"/>
    <property type="match status" value="1"/>
</dbReference>
<dbReference type="OrthoDB" id="10045365at2759"/>
<gene>
    <name evidence="10" type="ORF">LY90DRAFT_516951</name>
</gene>
<keyword evidence="8" id="KW-1133">Transmembrane helix</keyword>
<evidence type="ECO:0000256" key="5">
    <source>
        <dbReference type="ARBA" id="ARBA00022729"/>
    </source>
</evidence>
<comment type="caution">
    <text evidence="10">The sequence shown here is derived from an EMBL/GenBank/DDBJ whole genome shotgun (WGS) entry which is preliminary data.</text>
</comment>
<evidence type="ECO:0000256" key="1">
    <source>
        <dbReference type="ARBA" id="ARBA00004196"/>
    </source>
</evidence>
<keyword evidence="8" id="KW-0812">Transmembrane</keyword>
<evidence type="ECO:0000256" key="8">
    <source>
        <dbReference type="SAM" id="Phobius"/>
    </source>
</evidence>
<evidence type="ECO:0000256" key="4">
    <source>
        <dbReference type="ARBA" id="ARBA00022525"/>
    </source>
</evidence>
<dbReference type="InterPro" id="IPR000742">
    <property type="entry name" value="EGF"/>
</dbReference>
<dbReference type="InterPro" id="IPR003368">
    <property type="entry name" value="POMP_repeat"/>
</dbReference>
<keyword evidence="4" id="KW-0964">Secreted</keyword>
<name>A0A1Y2ACH7_9FUNG</name>
<organism evidence="10 11">
    <name type="scientific">Neocallimastix californiae</name>
    <dbReference type="NCBI Taxonomy" id="1754190"/>
    <lineage>
        <taxon>Eukaryota</taxon>
        <taxon>Fungi</taxon>
        <taxon>Fungi incertae sedis</taxon>
        <taxon>Chytridiomycota</taxon>
        <taxon>Chytridiomycota incertae sedis</taxon>
        <taxon>Neocallimastigomycetes</taxon>
        <taxon>Neocallimastigales</taxon>
        <taxon>Neocallimastigaceae</taxon>
        <taxon>Neocallimastix</taxon>
    </lineage>
</organism>